<reference evidence="2" key="1">
    <citation type="journal article" date="2017" name="PLoS ONE">
        <title>The Agassiz's desert tortoise genome provides a resource for the conservation of a threatened species.</title>
        <authorList>
            <person name="Tollis M."/>
            <person name="DeNardo D.F."/>
            <person name="Cornelius J.A."/>
            <person name="Dolby G.A."/>
            <person name="Edwards T."/>
            <person name="Henen B.T."/>
            <person name="Karl A.E."/>
            <person name="Murphy R.W."/>
            <person name="Kusumi K."/>
        </authorList>
    </citation>
    <scope>NUCLEOTIDE SEQUENCE [LARGE SCALE GENOMIC DNA]</scope>
</reference>
<proteinExistence type="predicted"/>
<dbReference type="Proteomes" id="UP000291020">
    <property type="component" value="Unassembled WGS sequence"/>
</dbReference>
<evidence type="ECO:0000313" key="1">
    <source>
        <dbReference type="Ensembl" id="ENSGAGP00000017080.1"/>
    </source>
</evidence>
<accession>A0A452HPZ8</accession>
<reference evidence="1" key="3">
    <citation type="submission" date="2025-09" db="UniProtKB">
        <authorList>
            <consortium name="Ensembl"/>
        </authorList>
    </citation>
    <scope>IDENTIFICATION</scope>
</reference>
<name>A0A452HPZ8_9SAUR</name>
<keyword evidence="2" id="KW-1185">Reference proteome</keyword>
<dbReference type="AlphaFoldDB" id="A0A452HPZ8"/>
<protein>
    <submittedName>
        <fullName evidence="1">Uncharacterized protein</fullName>
    </submittedName>
</protein>
<dbReference type="Ensembl" id="ENSGAGT00000019492.1">
    <property type="protein sequence ID" value="ENSGAGP00000017080.1"/>
    <property type="gene ID" value="ENSGAGG00000012752.1"/>
</dbReference>
<reference evidence="1" key="2">
    <citation type="submission" date="2025-08" db="UniProtKB">
        <authorList>
            <consortium name="Ensembl"/>
        </authorList>
    </citation>
    <scope>IDENTIFICATION</scope>
</reference>
<evidence type="ECO:0000313" key="2">
    <source>
        <dbReference type="Proteomes" id="UP000291020"/>
    </source>
</evidence>
<organism evidence="1 2">
    <name type="scientific">Gopherus agassizii</name>
    <name type="common">Agassiz's desert tortoise</name>
    <dbReference type="NCBI Taxonomy" id="38772"/>
    <lineage>
        <taxon>Eukaryota</taxon>
        <taxon>Metazoa</taxon>
        <taxon>Chordata</taxon>
        <taxon>Craniata</taxon>
        <taxon>Vertebrata</taxon>
        <taxon>Euteleostomi</taxon>
        <taxon>Archelosauria</taxon>
        <taxon>Testudinata</taxon>
        <taxon>Testudines</taxon>
        <taxon>Cryptodira</taxon>
        <taxon>Durocryptodira</taxon>
        <taxon>Testudinoidea</taxon>
        <taxon>Testudinidae</taxon>
        <taxon>Gopherus</taxon>
    </lineage>
</organism>
<sequence>GTGPDTPPPPGRSSRDAEPGACCFPGPCTAAQRYSARLLQAGYEPESATEAQTRCWHPALD</sequence>
<dbReference type="STRING" id="38772.ENSGAGP00000017080"/>